<keyword evidence="3" id="KW-1185">Reference proteome</keyword>
<dbReference type="EMBL" id="CP007474">
    <property type="protein sequence ID" value="AHX04379.1"/>
    <property type="molecule type" value="Genomic_DNA"/>
</dbReference>
<dbReference type="KEGG" id="ehh:EHF_0228"/>
<accession>X5H0P1</accession>
<keyword evidence="1" id="KW-0472">Membrane</keyword>
<dbReference type="AlphaFoldDB" id="X5H0P1"/>
<protein>
    <submittedName>
        <fullName evidence="2">Uncharacterized protein</fullName>
    </submittedName>
</protein>
<dbReference type="RefSeq" id="WP_044194154.1">
    <property type="nucleotide sequence ID" value="NZ_CP007474.1"/>
</dbReference>
<reference evidence="2 3" key="1">
    <citation type="submission" date="2014-03" db="EMBL/GenBank/DDBJ databases">
        <title>Sequencing and Comparison of Genomes and Transcriptome Profiles of Human Ehrlichiosis Agents.</title>
        <authorList>
            <person name="Lin M."/>
            <person name="Daugherty S.C."/>
            <person name="Nagaraj S."/>
            <person name="Cheng Z."/>
            <person name="Xiong Q."/>
            <person name="Lin F.-Y."/>
            <person name="Sengamalay N."/>
            <person name="Ott S."/>
            <person name="Godinez A."/>
            <person name="Tallon L.J."/>
            <person name="Sadzewicz L."/>
            <person name="Fraser C.M."/>
            <person name="Dunning Hotopp J.C."/>
            <person name="Rikihisa Y."/>
        </authorList>
    </citation>
    <scope>NUCLEOTIDE SEQUENCE [LARGE SCALE GENOMIC DNA]</scope>
    <source>
        <strain evidence="2 3">HF</strain>
    </source>
</reference>
<gene>
    <name evidence="2" type="ORF">EHF_0228</name>
</gene>
<sequence>MKYRIYLAIAIASILTSIIFALVLHNILSTYRNFKGELDRVNTLSKCMVGISNRDLHNSIICNFKGKLKQQLKDFCDKNGVESIEAESAQYGVLMVKIGFDYVQHRMSNLINRDLNNDDIHKKILLLDNIISQSKESIFMVSKYQHALVKCELQNIPYIRVLLENVFNLVKDIEIDQIDLMKVYHVKLDHGLAFITKGLSFVMKDIKVLNGFYSDTELYYDGFFYDEDYTTFSTISLSDIERCSYENVDFLEY</sequence>
<dbReference type="Proteomes" id="UP000023762">
    <property type="component" value="Chromosome"/>
</dbReference>
<evidence type="ECO:0000313" key="2">
    <source>
        <dbReference type="EMBL" id="AHX04379.1"/>
    </source>
</evidence>
<name>X5H0P1_9RICK</name>
<proteinExistence type="predicted"/>
<dbReference type="OrthoDB" id="7163197at2"/>
<evidence type="ECO:0000313" key="3">
    <source>
        <dbReference type="Proteomes" id="UP000023762"/>
    </source>
</evidence>
<keyword evidence="1" id="KW-1133">Transmembrane helix</keyword>
<keyword evidence="1" id="KW-0812">Transmembrane</keyword>
<evidence type="ECO:0000256" key="1">
    <source>
        <dbReference type="SAM" id="Phobius"/>
    </source>
</evidence>
<organism evidence="2 3">
    <name type="scientific">Ehrlichia japonica</name>
    <dbReference type="NCBI Taxonomy" id="391036"/>
    <lineage>
        <taxon>Bacteria</taxon>
        <taxon>Pseudomonadati</taxon>
        <taxon>Pseudomonadota</taxon>
        <taxon>Alphaproteobacteria</taxon>
        <taxon>Rickettsiales</taxon>
        <taxon>Anaplasmataceae</taxon>
        <taxon>Ehrlichia</taxon>
    </lineage>
</organism>
<feature type="transmembrane region" description="Helical" evidence="1">
    <location>
        <begin position="6"/>
        <end position="28"/>
    </location>
</feature>
<dbReference type="HOGENOM" id="CLU_1097254_0_0_5"/>